<keyword evidence="1" id="KW-0227">DNA damage</keyword>
<comment type="caution">
    <text evidence="5">The sequence shown here is derived from an EMBL/GenBank/DDBJ whole genome shotgun (WGS) entry which is preliminary data.</text>
</comment>
<gene>
    <name evidence="5" type="ORF">CPELLU_LOCUS9889</name>
</gene>
<keyword evidence="1" id="KW-0233">DNA recombination</keyword>
<protein>
    <recommendedName>
        <fullName evidence="1">ATP-dependent DNA helicase</fullName>
        <ecNumber evidence="1">5.6.2.3</ecNumber>
    </recommendedName>
</protein>
<dbReference type="GO" id="GO:0043139">
    <property type="term" value="F:5'-3' DNA helicase activity"/>
    <property type="evidence" value="ECO:0007669"/>
    <property type="project" value="UniProtKB-EC"/>
</dbReference>
<dbReference type="AlphaFoldDB" id="A0A9N9E916"/>
<organism evidence="5 6">
    <name type="scientific">Cetraspora pellucida</name>
    <dbReference type="NCBI Taxonomy" id="1433469"/>
    <lineage>
        <taxon>Eukaryota</taxon>
        <taxon>Fungi</taxon>
        <taxon>Fungi incertae sedis</taxon>
        <taxon>Mucoromycota</taxon>
        <taxon>Glomeromycotina</taxon>
        <taxon>Glomeromycetes</taxon>
        <taxon>Diversisporales</taxon>
        <taxon>Gigasporaceae</taxon>
        <taxon>Cetraspora</taxon>
    </lineage>
</organism>
<dbReference type="InterPro" id="IPR010285">
    <property type="entry name" value="DNA_helicase_pif1-like_DEAD"/>
</dbReference>
<keyword evidence="1" id="KW-0067">ATP-binding</keyword>
<dbReference type="PANTHER" id="PTHR47642">
    <property type="entry name" value="ATP-DEPENDENT DNA HELICASE"/>
    <property type="match status" value="1"/>
</dbReference>
<feature type="domain" description="Helitron helicase-like" evidence="3">
    <location>
        <begin position="287"/>
        <end position="382"/>
    </location>
</feature>
<feature type="domain" description="DNA helicase Pif1-like DEAD-box helicase" evidence="2">
    <location>
        <begin position="618"/>
        <end position="753"/>
    </location>
</feature>
<evidence type="ECO:0000313" key="6">
    <source>
        <dbReference type="Proteomes" id="UP000789759"/>
    </source>
</evidence>
<keyword evidence="1" id="KW-0547">Nucleotide-binding</keyword>
<dbReference type="Gene3D" id="3.40.50.300">
    <property type="entry name" value="P-loop containing nucleotide triphosphate hydrolases"/>
    <property type="match status" value="1"/>
</dbReference>
<sequence length="1006" mass="115699">MDKEFEKTAEKHVMWPQQINPEIAKDALAEFYNNINLNKLHELPCTVCSGLYNYKSYKIISVNEINLFLLRLSHDLIEPSFEINFNYEHPYINTNNMWFEPMPLCLQELTIPEQLLISPGYLYMNLIQLTKRKYTYHKLKGYIITLPQNPSLLLNISPLPIYQLSKYLKVLQVWKSKISTTLNWLFSHNKLFKDKFRIDKNALNLLPEEHYTGYAQEAYQQSDSETDDKDDSEHNLNNFINNASELRPSGILHINDVPVTKKVLTLLSFQKLVEKSNQHSSNQQSSNESTPSLFIMINPADLHSPIVMMYAENEIDIEKLTFENFLKASESAQLTHLNPSAIAKYFNITIHSIINTLIGYNKENGGVLGFIKNYYGVVEYQDHVGQSEITSPQVLAYLLGIPDHYIPNKFASIHLQFLEFYFTKECKKQYQTFTKVFDESDDDFNDDLDTDNIQNAQNLLNESFLVTFYNNKLTAINFHNKTYIQIHRKQGTKKIVVLCGKGIPKKDDVENAELYGLNILMLFKLWKTVQDLYSFTLSSHIRYIISNIELLHRCVEETFLDCELRKKDLTDLFDDNDNKQDIVNASNNMVTFSPAAIIRSGLKDVRTPTSKYRLSQLLLYLASASGTGKSRVIHAICLYFENILQCHTLLILAPTGIAAANVYDSTIHSACKFGFGENSKKLSALTEESLQQLQELWSEIEYVIINEISKIGQNLLTQFHTFMKKLKVTDDLVPFARINIMFVSDFMQLPLVLDSDLYMPDKITCLSSCNPQTTMSTTTSSIQDSSKSKKRKPDCRNAIFLITRNDLYVQLNFDATREHDYYNNQPLIYSCAYNTRCGILPLSINIKVVITINICANDNLANGLQGILQKIVYDKDSIDPLPCDKNKVILKSPPKYVIVKLIDRAPGSYQDLQPNHVPIYPVKHACVQTIWKCDGSKIQRRFQQFQLLLTLAFVFTDYKCQERTLHKVIVNLIGSNTSNDIWISPALCAEFNKLDKCIQRTNQLKE</sequence>
<evidence type="ECO:0000259" key="3">
    <source>
        <dbReference type="Pfam" id="PF14214"/>
    </source>
</evidence>
<comment type="catalytic activity">
    <reaction evidence="1">
        <text>ATP + H2O = ADP + phosphate + H(+)</text>
        <dbReference type="Rhea" id="RHEA:13065"/>
        <dbReference type="ChEBI" id="CHEBI:15377"/>
        <dbReference type="ChEBI" id="CHEBI:15378"/>
        <dbReference type="ChEBI" id="CHEBI:30616"/>
        <dbReference type="ChEBI" id="CHEBI:43474"/>
        <dbReference type="ChEBI" id="CHEBI:456216"/>
        <dbReference type="EC" id="5.6.2.3"/>
    </reaction>
</comment>
<dbReference type="Pfam" id="PF05970">
    <property type="entry name" value="PIF1"/>
    <property type="match status" value="1"/>
</dbReference>
<reference evidence="5" key="1">
    <citation type="submission" date="2021-06" db="EMBL/GenBank/DDBJ databases">
        <authorList>
            <person name="Kallberg Y."/>
            <person name="Tangrot J."/>
            <person name="Rosling A."/>
        </authorList>
    </citation>
    <scope>NUCLEOTIDE SEQUENCE</scope>
    <source>
        <strain evidence="5">FL966</strain>
    </source>
</reference>
<comment type="cofactor">
    <cofactor evidence="1">
        <name>Mg(2+)</name>
        <dbReference type="ChEBI" id="CHEBI:18420"/>
    </cofactor>
</comment>
<dbReference type="SUPFAM" id="SSF52540">
    <property type="entry name" value="P-loop containing nucleoside triphosphate hydrolases"/>
    <property type="match status" value="1"/>
</dbReference>
<dbReference type="InterPro" id="IPR046700">
    <property type="entry name" value="DUF6570"/>
</dbReference>
<dbReference type="GO" id="GO:0006281">
    <property type="term" value="P:DNA repair"/>
    <property type="evidence" value="ECO:0007669"/>
    <property type="project" value="UniProtKB-KW"/>
</dbReference>
<evidence type="ECO:0000313" key="5">
    <source>
        <dbReference type="EMBL" id="CAG8662930.1"/>
    </source>
</evidence>
<dbReference type="OrthoDB" id="2282872at2759"/>
<dbReference type="InterPro" id="IPR027417">
    <property type="entry name" value="P-loop_NTPase"/>
</dbReference>
<dbReference type="InterPro" id="IPR025476">
    <property type="entry name" value="Helitron_helicase-like"/>
</dbReference>
<dbReference type="GO" id="GO:0000723">
    <property type="term" value="P:telomere maintenance"/>
    <property type="evidence" value="ECO:0007669"/>
    <property type="project" value="InterPro"/>
</dbReference>
<dbReference type="GO" id="GO:0006310">
    <property type="term" value="P:DNA recombination"/>
    <property type="evidence" value="ECO:0007669"/>
    <property type="project" value="UniProtKB-KW"/>
</dbReference>
<keyword evidence="1" id="KW-0347">Helicase</keyword>
<dbReference type="GO" id="GO:0005524">
    <property type="term" value="F:ATP binding"/>
    <property type="evidence" value="ECO:0007669"/>
    <property type="project" value="UniProtKB-KW"/>
</dbReference>
<dbReference type="Proteomes" id="UP000789759">
    <property type="component" value="Unassembled WGS sequence"/>
</dbReference>
<dbReference type="GO" id="GO:0016787">
    <property type="term" value="F:hydrolase activity"/>
    <property type="evidence" value="ECO:0007669"/>
    <property type="project" value="UniProtKB-KW"/>
</dbReference>
<evidence type="ECO:0000256" key="1">
    <source>
        <dbReference type="RuleBase" id="RU363044"/>
    </source>
</evidence>
<feature type="domain" description="DUF6570" evidence="4">
    <location>
        <begin position="94"/>
        <end position="203"/>
    </location>
</feature>
<proteinExistence type="inferred from homology"/>
<dbReference type="PANTHER" id="PTHR47642:SF5">
    <property type="entry name" value="ATP-DEPENDENT DNA HELICASE"/>
    <property type="match status" value="1"/>
</dbReference>
<dbReference type="EC" id="5.6.2.3" evidence="1"/>
<dbReference type="InterPro" id="IPR051055">
    <property type="entry name" value="PIF1_helicase"/>
</dbReference>
<evidence type="ECO:0000259" key="4">
    <source>
        <dbReference type="Pfam" id="PF20209"/>
    </source>
</evidence>
<feature type="non-terminal residue" evidence="5">
    <location>
        <position position="1006"/>
    </location>
</feature>
<dbReference type="Pfam" id="PF14214">
    <property type="entry name" value="Helitron_like_N"/>
    <property type="match status" value="1"/>
</dbReference>
<dbReference type="EMBL" id="CAJVQA010007857">
    <property type="protein sequence ID" value="CAG8662930.1"/>
    <property type="molecule type" value="Genomic_DNA"/>
</dbReference>
<name>A0A9N9E916_9GLOM</name>
<accession>A0A9N9E916</accession>
<dbReference type="Pfam" id="PF20209">
    <property type="entry name" value="DUF6570"/>
    <property type="match status" value="1"/>
</dbReference>
<keyword evidence="1" id="KW-0378">Hydrolase</keyword>
<evidence type="ECO:0000259" key="2">
    <source>
        <dbReference type="Pfam" id="PF05970"/>
    </source>
</evidence>
<keyword evidence="6" id="KW-1185">Reference proteome</keyword>
<keyword evidence="1" id="KW-0234">DNA repair</keyword>
<comment type="similarity">
    <text evidence="1">Belongs to the helicase family.</text>
</comment>